<dbReference type="SUPFAM" id="SSF56112">
    <property type="entry name" value="Protein kinase-like (PK-like)"/>
    <property type="match status" value="1"/>
</dbReference>
<dbReference type="Gene3D" id="3.90.1200.10">
    <property type="match status" value="1"/>
</dbReference>
<dbReference type="EMBL" id="CP068047">
    <property type="protein sequence ID" value="QQR37293.1"/>
    <property type="molecule type" value="Genomic_DNA"/>
</dbReference>
<evidence type="ECO:0000313" key="3">
    <source>
        <dbReference type="Proteomes" id="UP000595460"/>
    </source>
</evidence>
<evidence type="ECO:0000313" key="2">
    <source>
        <dbReference type="EMBL" id="QQR37293.1"/>
    </source>
</evidence>
<evidence type="ECO:0000259" key="1">
    <source>
        <dbReference type="Pfam" id="PF01636"/>
    </source>
</evidence>
<name>A0ABX7BZ96_9HYPH</name>
<dbReference type="Pfam" id="PF01636">
    <property type="entry name" value="APH"/>
    <property type="match status" value="1"/>
</dbReference>
<dbReference type="RefSeq" id="WP_201661191.1">
    <property type="nucleotide sequence ID" value="NZ_CP068047.1"/>
</dbReference>
<keyword evidence="3" id="KW-1185">Reference proteome</keyword>
<sequence>MALGRRLGAGRVAEVFEWGPDVVKLYAAGIGPEQAQREAATLDGLRDGPLVVPRSLGVFELDGRWGLVMSRMPGRPLAELLGGNGLPAGVARFAALHRQIHQQSGAGLMPLKQRLAVRIGRAGELDDASRVRLLDRLDRLPDGDRLCHGDFHPFNIMADGDGLAIIDWLDATSGSPAADVCRSYLLMLHHVPELAELYLNAYTESATFERAEVLDWLSVQAAARLDEGVPDEVERLLELARR</sequence>
<dbReference type="InterPro" id="IPR051678">
    <property type="entry name" value="AGP_Transferase"/>
</dbReference>
<dbReference type="Proteomes" id="UP000595460">
    <property type="component" value="Chromosome"/>
</dbReference>
<dbReference type="InterPro" id="IPR011009">
    <property type="entry name" value="Kinase-like_dom_sf"/>
</dbReference>
<accession>A0ABX7BZ96</accession>
<protein>
    <submittedName>
        <fullName evidence="2">Aminoglycoside phosphotransferase family protein</fullName>
    </submittedName>
</protein>
<organism evidence="2 3">
    <name type="scientific">Devosia oryziradicis</name>
    <dbReference type="NCBI Taxonomy" id="2801335"/>
    <lineage>
        <taxon>Bacteria</taxon>
        <taxon>Pseudomonadati</taxon>
        <taxon>Pseudomonadota</taxon>
        <taxon>Alphaproteobacteria</taxon>
        <taxon>Hyphomicrobiales</taxon>
        <taxon>Devosiaceae</taxon>
        <taxon>Devosia</taxon>
    </lineage>
</organism>
<dbReference type="PANTHER" id="PTHR21310:SF15">
    <property type="entry name" value="AMINOGLYCOSIDE PHOSPHOTRANSFERASE DOMAIN-CONTAINING PROTEIN"/>
    <property type="match status" value="1"/>
</dbReference>
<dbReference type="PANTHER" id="PTHR21310">
    <property type="entry name" value="AMINOGLYCOSIDE PHOSPHOTRANSFERASE-RELATED-RELATED"/>
    <property type="match status" value="1"/>
</dbReference>
<dbReference type="InterPro" id="IPR002575">
    <property type="entry name" value="Aminoglycoside_PTrfase"/>
</dbReference>
<proteinExistence type="predicted"/>
<gene>
    <name evidence="2" type="ORF">JI749_06715</name>
</gene>
<feature type="domain" description="Aminoglycoside phosphotransferase" evidence="1">
    <location>
        <begin position="22"/>
        <end position="211"/>
    </location>
</feature>
<reference evidence="2 3" key="1">
    <citation type="submission" date="2021-01" db="EMBL/GenBank/DDBJ databases">
        <title>Genome seq and assembly of Devosia sp. G19.</title>
        <authorList>
            <person name="Chhetri G."/>
        </authorList>
    </citation>
    <scope>NUCLEOTIDE SEQUENCE [LARGE SCALE GENOMIC DNA]</scope>
    <source>
        <strain evidence="2 3">G19</strain>
    </source>
</reference>